<comment type="caution">
    <text evidence="2">The sequence shown here is derived from an EMBL/GenBank/DDBJ whole genome shotgun (WGS) entry which is preliminary data.</text>
</comment>
<dbReference type="AlphaFoldDB" id="A0A445DPK2"/>
<feature type="compositionally biased region" description="Polar residues" evidence="1">
    <location>
        <begin position="237"/>
        <end position="260"/>
    </location>
</feature>
<dbReference type="Proteomes" id="UP000289738">
    <property type="component" value="Chromosome A03"/>
</dbReference>
<evidence type="ECO:0000256" key="1">
    <source>
        <dbReference type="SAM" id="MobiDB-lite"/>
    </source>
</evidence>
<keyword evidence="3" id="KW-1185">Reference proteome</keyword>
<sequence>MVGGGSTAARNSIRSRSSSNWATSQSRNRSVRVSEWCGYGYRLVLRWSGTESNPNKPFFRCLNYNIRCPISMLYTYWIIICGLGPAWQGGCHQGTPFAESSPERVEGLHWCPDLNLEDKYRIGDTIFSEHTLTPRLYSISLRQRSATQTDASPPPTMRPRHWWQLSHILSSSSSRRQCKRKVRKVTRSRAITICTAAVVSRHSSLVPRVAPFFLWSCHCCDTQPLRLRPTTRHTTRKQTVLHQKQNGTTKNANESVTEYD</sequence>
<organism evidence="2 3">
    <name type="scientific">Arachis hypogaea</name>
    <name type="common">Peanut</name>
    <dbReference type="NCBI Taxonomy" id="3818"/>
    <lineage>
        <taxon>Eukaryota</taxon>
        <taxon>Viridiplantae</taxon>
        <taxon>Streptophyta</taxon>
        <taxon>Embryophyta</taxon>
        <taxon>Tracheophyta</taxon>
        <taxon>Spermatophyta</taxon>
        <taxon>Magnoliopsida</taxon>
        <taxon>eudicotyledons</taxon>
        <taxon>Gunneridae</taxon>
        <taxon>Pentapetalae</taxon>
        <taxon>rosids</taxon>
        <taxon>fabids</taxon>
        <taxon>Fabales</taxon>
        <taxon>Fabaceae</taxon>
        <taxon>Papilionoideae</taxon>
        <taxon>50 kb inversion clade</taxon>
        <taxon>dalbergioids sensu lato</taxon>
        <taxon>Dalbergieae</taxon>
        <taxon>Pterocarpus clade</taxon>
        <taxon>Arachis</taxon>
    </lineage>
</organism>
<name>A0A445DPK2_ARAHY</name>
<evidence type="ECO:0000313" key="3">
    <source>
        <dbReference type="Proteomes" id="UP000289738"/>
    </source>
</evidence>
<dbReference type="EMBL" id="SDMP01000003">
    <property type="protein sequence ID" value="RYR65094.1"/>
    <property type="molecule type" value="Genomic_DNA"/>
</dbReference>
<gene>
    <name evidence="2" type="ORF">Ahy_A03g011085</name>
</gene>
<proteinExistence type="predicted"/>
<reference evidence="2 3" key="1">
    <citation type="submission" date="2019-01" db="EMBL/GenBank/DDBJ databases">
        <title>Sequencing of cultivated peanut Arachis hypogaea provides insights into genome evolution and oil improvement.</title>
        <authorList>
            <person name="Chen X."/>
        </authorList>
    </citation>
    <scope>NUCLEOTIDE SEQUENCE [LARGE SCALE GENOMIC DNA]</scope>
    <source>
        <strain evidence="3">cv. Fuhuasheng</strain>
        <tissue evidence="2">Leaves</tissue>
    </source>
</reference>
<feature type="region of interest" description="Disordered" evidence="1">
    <location>
        <begin position="232"/>
        <end position="260"/>
    </location>
</feature>
<protein>
    <submittedName>
        <fullName evidence="2">Uncharacterized protein</fullName>
    </submittedName>
</protein>
<evidence type="ECO:0000313" key="2">
    <source>
        <dbReference type="EMBL" id="RYR65094.1"/>
    </source>
</evidence>
<accession>A0A445DPK2</accession>